<dbReference type="SUPFAM" id="SSF49758">
    <property type="entry name" value="Calpain large subunit, middle domain (domain III)"/>
    <property type="match status" value="1"/>
</dbReference>
<evidence type="ECO:0000313" key="9">
    <source>
        <dbReference type="EMBL" id="CAB4021139.1"/>
    </source>
</evidence>
<dbReference type="GO" id="GO:0005737">
    <property type="term" value="C:cytoplasm"/>
    <property type="evidence" value="ECO:0007669"/>
    <property type="project" value="TreeGrafter"/>
</dbReference>
<dbReference type="SMART" id="SM00720">
    <property type="entry name" value="calpain_III"/>
    <property type="match status" value="1"/>
</dbReference>
<evidence type="ECO:0000256" key="2">
    <source>
        <dbReference type="ARBA" id="ARBA00007623"/>
    </source>
</evidence>
<sequence length="428" mass="47869">MVALQQKDNRPEKAQGKEALTIGFFIMRVEVNRVYRLHTSMEKAGSSIFINAREVFTKLELDPGRYVVVPSTFDPNNEGEFMLRIYTEKKAKAKELTRHNDKANPFLCCIPKYGTPSAVLSITVISGSGLKKMSRNFETFIHMVKANIGTGLLGLPVAVMNAGVVVGPVCLVVMAVIAVHCMHLLINSAHTWCRIKGKSSMSYADVAEECVQTLFPGKGWIGRIAQRQRISQEDKERLVRAFEEQDQDYLALVDTKRRIFIILFSSTNVVSISGQPDVKDGLALESVLIARCTDNLTICLALSQVFCLVHHTIQMGGMTNDSFAKFLAGTATHLDENETRYLIFDGAPAHRRPEQPGDNVYMRILPPYSPFLNIVEQAIRLKASIKADILYPAMQERFAERNAARNVHLPLGEYRKQLLVQAVERNIG</sequence>
<dbReference type="Gene3D" id="2.60.120.380">
    <property type="match status" value="1"/>
</dbReference>
<name>A0A6S7IVY3_PARCT</name>
<dbReference type="InterPro" id="IPR022684">
    <property type="entry name" value="Calpain_cysteine_protease"/>
</dbReference>
<dbReference type="PANTHER" id="PTHR10183:SF379">
    <property type="entry name" value="CALPAIN-5"/>
    <property type="match status" value="1"/>
</dbReference>
<accession>A0A6S7IVY3</accession>
<evidence type="ECO:0000256" key="1">
    <source>
        <dbReference type="ARBA" id="ARBA00004370"/>
    </source>
</evidence>
<dbReference type="Pfam" id="PF01490">
    <property type="entry name" value="Aa_trans"/>
    <property type="match status" value="1"/>
</dbReference>
<evidence type="ECO:0000256" key="4">
    <source>
        <dbReference type="ARBA" id="ARBA00022692"/>
    </source>
</evidence>
<dbReference type="InterPro" id="IPR022683">
    <property type="entry name" value="Calpain_III"/>
</dbReference>
<protein>
    <submittedName>
        <fullName evidence="9">Calpain-5-like</fullName>
    </submittedName>
</protein>
<evidence type="ECO:0000256" key="5">
    <source>
        <dbReference type="ARBA" id="ARBA00022801"/>
    </source>
</evidence>
<comment type="similarity">
    <text evidence="2">Belongs to the peptidase C2 family.</text>
</comment>
<dbReference type="AlphaFoldDB" id="A0A6S7IVY3"/>
<evidence type="ECO:0000313" key="10">
    <source>
        <dbReference type="Proteomes" id="UP001152795"/>
    </source>
</evidence>
<dbReference type="EMBL" id="CACRXK020011286">
    <property type="protein sequence ID" value="CAB4021139.1"/>
    <property type="molecule type" value="Genomic_DNA"/>
</dbReference>
<keyword evidence="4" id="KW-0812">Transmembrane</keyword>
<dbReference type="GO" id="GO:0006508">
    <property type="term" value="P:proteolysis"/>
    <property type="evidence" value="ECO:0007669"/>
    <property type="project" value="UniProtKB-KW"/>
</dbReference>
<comment type="caution">
    <text evidence="9">The sequence shown here is derived from an EMBL/GenBank/DDBJ whole genome shotgun (WGS) entry which is preliminary data.</text>
</comment>
<keyword evidence="3" id="KW-0645">Protease</keyword>
<keyword evidence="5" id="KW-0378">Hydrolase</keyword>
<gene>
    <name evidence="9" type="ORF">PACLA_8A046494</name>
</gene>
<organism evidence="9 10">
    <name type="scientific">Paramuricea clavata</name>
    <name type="common">Red gorgonian</name>
    <name type="synonym">Violescent sea-whip</name>
    <dbReference type="NCBI Taxonomy" id="317549"/>
    <lineage>
        <taxon>Eukaryota</taxon>
        <taxon>Metazoa</taxon>
        <taxon>Cnidaria</taxon>
        <taxon>Anthozoa</taxon>
        <taxon>Octocorallia</taxon>
        <taxon>Malacalcyonacea</taxon>
        <taxon>Plexauridae</taxon>
        <taxon>Paramuricea</taxon>
    </lineage>
</organism>
<keyword evidence="10" id="KW-1185">Reference proteome</keyword>
<dbReference type="InterPro" id="IPR013057">
    <property type="entry name" value="AA_transpt_TM"/>
</dbReference>
<dbReference type="GO" id="GO:0016020">
    <property type="term" value="C:membrane"/>
    <property type="evidence" value="ECO:0007669"/>
    <property type="project" value="UniProtKB-SubCell"/>
</dbReference>
<dbReference type="Proteomes" id="UP001152795">
    <property type="component" value="Unassembled WGS sequence"/>
</dbReference>
<comment type="subcellular location">
    <subcellularLocation>
        <location evidence="1">Membrane</location>
    </subcellularLocation>
</comment>
<evidence type="ECO:0000256" key="6">
    <source>
        <dbReference type="ARBA" id="ARBA00022807"/>
    </source>
</evidence>
<evidence type="ECO:0000256" key="8">
    <source>
        <dbReference type="ARBA" id="ARBA00023136"/>
    </source>
</evidence>
<keyword evidence="6" id="KW-0788">Thiol protease</keyword>
<dbReference type="OrthoDB" id="2428500at2759"/>
<dbReference type="PANTHER" id="PTHR10183">
    <property type="entry name" value="CALPAIN"/>
    <property type="match status" value="1"/>
</dbReference>
<keyword evidence="7" id="KW-1133">Transmembrane helix</keyword>
<keyword evidence="8" id="KW-0472">Membrane</keyword>
<dbReference type="GO" id="GO:0004198">
    <property type="term" value="F:calcium-dependent cysteine-type endopeptidase activity"/>
    <property type="evidence" value="ECO:0007669"/>
    <property type="project" value="InterPro"/>
</dbReference>
<proteinExistence type="inferred from homology"/>
<dbReference type="InterPro" id="IPR022682">
    <property type="entry name" value="Calpain_domain_III"/>
</dbReference>
<evidence type="ECO:0000256" key="3">
    <source>
        <dbReference type="ARBA" id="ARBA00022670"/>
    </source>
</evidence>
<dbReference type="Pfam" id="PF01067">
    <property type="entry name" value="Calpain_III"/>
    <property type="match status" value="1"/>
</dbReference>
<evidence type="ECO:0000256" key="7">
    <source>
        <dbReference type="ARBA" id="ARBA00022989"/>
    </source>
</evidence>
<reference evidence="9" key="1">
    <citation type="submission" date="2020-04" db="EMBL/GenBank/DDBJ databases">
        <authorList>
            <person name="Alioto T."/>
            <person name="Alioto T."/>
            <person name="Gomez Garrido J."/>
        </authorList>
    </citation>
    <scope>NUCLEOTIDE SEQUENCE</scope>
    <source>
        <strain evidence="9">A484AB</strain>
    </source>
</reference>
<dbReference type="InterPro" id="IPR036213">
    <property type="entry name" value="Calpain_III_sf"/>
</dbReference>